<reference evidence="1" key="1">
    <citation type="submission" date="2022-03" db="EMBL/GenBank/DDBJ databases">
        <authorList>
            <person name="Martin H S."/>
        </authorList>
    </citation>
    <scope>NUCLEOTIDE SEQUENCE</scope>
</reference>
<protein>
    <submittedName>
        <fullName evidence="1">Uncharacterized protein</fullName>
    </submittedName>
</protein>
<gene>
    <name evidence="1" type="ORF">IPOD504_LOCUS3663</name>
</gene>
<name>A0ABN8HVX3_9NEOP</name>
<accession>A0ABN8HVX3</accession>
<sequence length="107" mass="12568">MVAASIESNFIQSNLSEITSDLNQYRINTEERFQKTNSPRISRSAYGKGWSSKSFNYGPYNGLPPYLVYNRKLGSYYPYYPKQYSTTNSNIRRNAMKKMSNQRQWSH</sequence>
<keyword evidence="2" id="KW-1185">Reference proteome</keyword>
<proteinExistence type="predicted"/>
<feature type="non-terminal residue" evidence="1">
    <location>
        <position position="107"/>
    </location>
</feature>
<dbReference type="EMBL" id="OW152826">
    <property type="protein sequence ID" value="CAH2042214.1"/>
    <property type="molecule type" value="Genomic_DNA"/>
</dbReference>
<evidence type="ECO:0000313" key="1">
    <source>
        <dbReference type="EMBL" id="CAH2042214.1"/>
    </source>
</evidence>
<evidence type="ECO:0000313" key="2">
    <source>
        <dbReference type="Proteomes" id="UP000837857"/>
    </source>
</evidence>
<dbReference type="Proteomes" id="UP000837857">
    <property type="component" value="Chromosome 14"/>
</dbReference>
<organism evidence="1 2">
    <name type="scientific">Iphiclides podalirius</name>
    <name type="common">scarce swallowtail</name>
    <dbReference type="NCBI Taxonomy" id="110791"/>
    <lineage>
        <taxon>Eukaryota</taxon>
        <taxon>Metazoa</taxon>
        <taxon>Ecdysozoa</taxon>
        <taxon>Arthropoda</taxon>
        <taxon>Hexapoda</taxon>
        <taxon>Insecta</taxon>
        <taxon>Pterygota</taxon>
        <taxon>Neoptera</taxon>
        <taxon>Endopterygota</taxon>
        <taxon>Lepidoptera</taxon>
        <taxon>Glossata</taxon>
        <taxon>Ditrysia</taxon>
        <taxon>Papilionoidea</taxon>
        <taxon>Papilionidae</taxon>
        <taxon>Papilioninae</taxon>
        <taxon>Iphiclides</taxon>
    </lineage>
</organism>